<keyword evidence="2" id="KW-1185">Reference proteome</keyword>
<protein>
    <submittedName>
        <fullName evidence="1">Diguanylate cyclase</fullName>
    </submittedName>
</protein>
<name>A0ACC5VU14_9GAMM</name>
<evidence type="ECO:0000313" key="1">
    <source>
        <dbReference type="EMBL" id="MBZ5487266.1"/>
    </source>
</evidence>
<proteinExistence type="predicted"/>
<reference evidence="1" key="1">
    <citation type="submission" date="2020-06" db="EMBL/GenBank/DDBJ databases">
        <title>Whole Genome Sequence of Halomonas aquamarina MB598.</title>
        <authorList>
            <person name="Pervaiz M."/>
            <person name="Fariq A."/>
            <person name="Yasmin A."/>
            <person name="Welch M."/>
        </authorList>
    </citation>
    <scope>NUCLEOTIDE SEQUENCE</scope>
    <source>
        <strain evidence="1">MB598</strain>
    </source>
</reference>
<dbReference type="EMBL" id="JABYQT010000003">
    <property type="protein sequence ID" value="MBZ5487266.1"/>
    <property type="molecule type" value="Genomic_DNA"/>
</dbReference>
<accession>A0ACC5VU14</accession>
<dbReference type="Proteomes" id="UP001319846">
    <property type="component" value="Unassembled WGS sequence"/>
</dbReference>
<sequence length="386" mass="43179">MLNVIKRSWSPGVAGNPSRLRRKIELCNQVGLFGAIATTPYQLFYFFYDFALYRGVFLFNLLFMTVYLVVLLLNHWRWHRAARNVLLVNVCSQLFVVTFFISAGAGVHLFYFTIASILVFLFKRLRVTTYVPMMVLLGVLYLSAHFLFSPGSVPAPVPSPWIDIMYAGSVTGALALLGVFLYLFRKQIDQAEDELTRTNQHLETLSNTDPLTGLANRRVLDETLAQEWARLARWPGALCVIMCDVDHFKLFNDHYGHDGGDRCLREITAALQGVLSRPSDLLVRYGGEEFAVVLPGTDQAGSRYIGEKLRQAVEGLNIPNEKSVTAACVTISVGVSGIDHFSPDLNRHGVDHLLKRADQALYQAKAGGRNRMVFLPYLGASTLVEQ</sequence>
<organism evidence="1 2">
    <name type="scientific">Vreelandella aquamarina</name>
    <dbReference type="NCBI Taxonomy" id="77097"/>
    <lineage>
        <taxon>Bacteria</taxon>
        <taxon>Pseudomonadati</taxon>
        <taxon>Pseudomonadota</taxon>
        <taxon>Gammaproteobacteria</taxon>
        <taxon>Oceanospirillales</taxon>
        <taxon>Halomonadaceae</taxon>
        <taxon>Vreelandella</taxon>
    </lineage>
</organism>
<evidence type="ECO:0000313" key="2">
    <source>
        <dbReference type="Proteomes" id="UP001319846"/>
    </source>
</evidence>
<gene>
    <name evidence="1" type="ORF">HW452_06980</name>
</gene>
<comment type="caution">
    <text evidence="1">The sequence shown here is derived from an EMBL/GenBank/DDBJ whole genome shotgun (WGS) entry which is preliminary data.</text>
</comment>